<feature type="compositionally biased region" description="Low complexity" evidence="4">
    <location>
        <begin position="69"/>
        <end position="79"/>
    </location>
</feature>
<dbReference type="Gene3D" id="3.40.1350.100">
    <property type="match status" value="2"/>
</dbReference>
<dbReference type="AlphaFoldDB" id="D7FZH1"/>
<proteinExistence type="predicted"/>
<evidence type="ECO:0000256" key="5">
    <source>
        <dbReference type="SAM" id="SignalP"/>
    </source>
</evidence>
<dbReference type="GO" id="GO:0009507">
    <property type="term" value="C:chloroplast"/>
    <property type="evidence" value="ECO:0007669"/>
    <property type="project" value="UniProtKB-SubCell"/>
</dbReference>
<evidence type="ECO:0000256" key="4">
    <source>
        <dbReference type="SAM" id="MobiDB-lite"/>
    </source>
</evidence>
<comment type="subcellular location">
    <subcellularLocation>
        <location evidence="1">Plastid</location>
        <location evidence="1">Chloroplast</location>
    </subcellularLocation>
</comment>
<dbReference type="EMBL" id="FN649749">
    <property type="protein sequence ID" value="CBJ49281.1"/>
    <property type="molecule type" value="Genomic_DNA"/>
</dbReference>
<evidence type="ECO:0000256" key="3">
    <source>
        <dbReference type="ARBA" id="ARBA00022640"/>
    </source>
</evidence>
<organism evidence="6 7">
    <name type="scientific">Ectocarpus siliculosus</name>
    <name type="common">Brown alga</name>
    <name type="synonym">Conferva siliculosa</name>
    <dbReference type="NCBI Taxonomy" id="2880"/>
    <lineage>
        <taxon>Eukaryota</taxon>
        <taxon>Sar</taxon>
        <taxon>Stramenopiles</taxon>
        <taxon>Ochrophyta</taxon>
        <taxon>PX clade</taxon>
        <taxon>Phaeophyceae</taxon>
        <taxon>Ectocarpales</taxon>
        <taxon>Ectocarpaceae</taxon>
        <taxon>Ectocarpus</taxon>
    </lineage>
</organism>
<gene>
    <name evidence="6" type="ORF">Esi_0371_0006</name>
</gene>
<keyword evidence="2" id="KW-0150">Chloroplast</keyword>
<accession>D7FZH1</accession>
<keyword evidence="3" id="KW-0934">Plastid</keyword>
<dbReference type="InParanoid" id="D7FZH1"/>
<evidence type="ECO:0000313" key="6">
    <source>
        <dbReference type="EMBL" id="CBJ49281.1"/>
    </source>
</evidence>
<dbReference type="GO" id="GO:0015031">
    <property type="term" value="P:protein transport"/>
    <property type="evidence" value="ECO:0007669"/>
    <property type="project" value="InterPro"/>
</dbReference>
<dbReference type="EMBL" id="FN648566">
    <property type="protein sequence ID" value="CBJ49281.1"/>
    <property type="molecule type" value="Genomic_DNA"/>
</dbReference>
<keyword evidence="5" id="KW-0732">Signal</keyword>
<dbReference type="eggNOG" id="ENOG502S7E9">
    <property type="taxonomic scope" value="Eukaryota"/>
</dbReference>
<dbReference type="FunCoup" id="D7FZH1">
    <property type="interactions" value="2"/>
</dbReference>
<name>D7FZH1_ECTSI</name>
<feature type="chain" id="PRO_5003095628" evidence="5">
    <location>
        <begin position="24"/>
        <end position="389"/>
    </location>
</feature>
<dbReference type="Proteomes" id="UP000002630">
    <property type="component" value="Linkage Group LG24"/>
</dbReference>
<sequence length="389" mass="41725">MRPTGRALAAVATAVVAAKGAQAFVAPSGASCPSSLRAGATSRQQQQQPYTCSATNNRRSRRAPPPPLAAAAAAAAAARGAEEDDHCPPADAAREGKGRWAGARRSLARGAASLATFTVGATALSGMSADVQHRLNSRDGAAVVVSIPAAMESAEASVLRPFEKRTVEEKLANLPAFMVTNKKGSPYLSPTEPGEPQMAVFFTNVDDAKEMLMEMVQESTYQNEARILVVSMEKAYGMVKAGPKLTGYQNDEGVDERMDFKLEPDMHSFQKARRLGLDVSPAAANIDVPVFYVEGLEVKRDGGLVKPLFMDPADLVEAWKKAAASNPDMPAEPTVKVFNMPDVIVAMELTDEFNQFGFFASTEGAEFIKQARDARKPFPKPRLGRMWAF</sequence>
<dbReference type="PROSITE" id="PS51257">
    <property type="entry name" value="PROKAR_LIPOPROTEIN"/>
    <property type="match status" value="1"/>
</dbReference>
<dbReference type="OrthoDB" id="196308at2759"/>
<keyword evidence="7" id="KW-1185">Reference proteome</keyword>
<feature type="region of interest" description="Disordered" evidence="4">
    <location>
        <begin position="35"/>
        <end position="99"/>
    </location>
</feature>
<dbReference type="InterPro" id="IPR007378">
    <property type="entry name" value="Tic22-like"/>
</dbReference>
<feature type="compositionally biased region" description="Basic and acidic residues" evidence="4">
    <location>
        <begin position="86"/>
        <end position="98"/>
    </location>
</feature>
<dbReference type="PANTHER" id="PTHR33926:SF4">
    <property type="entry name" value="PROTEIN TIC 22, CHLOROPLASTIC"/>
    <property type="match status" value="1"/>
</dbReference>
<dbReference type="Pfam" id="PF04278">
    <property type="entry name" value="Tic22"/>
    <property type="match status" value="1"/>
</dbReference>
<evidence type="ECO:0000313" key="7">
    <source>
        <dbReference type="Proteomes" id="UP000002630"/>
    </source>
</evidence>
<dbReference type="PANTHER" id="PTHR33926">
    <property type="entry name" value="PROTEIN TIC 22, CHLOROPLASTIC"/>
    <property type="match status" value="1"/>
</dbReference>
<feature type="compositionally biased region" description="Polar residues" evidence="4">
    <location>
        <begin position="41"/>
        <end position="57"/>
    </location>
</feature>
<evidence type="ECO:0000256" key="1">
    <source>
        <dbReference type="ARBA" id="ARBA00004229"/>
    </source>
</evidence>
<reference evidence="6 7" key="1">
    <citation type="journal article" date="2010" name="Nature">
        <title>The Ectocarpus genome and the independent evolution of multicellularity in brown algae.</title>
        <authorList>
            <person name="Cock J.M."/>
            <person name="Sterck L."/>
            <person name="Rouze P."/>
            <person name="Scornet D."/>
            <person name="Allen A.E."/>
            <person name="Amoutzias G."/>
            <person name="Anthouard V."/>
            <person name="Artiguenave F."/>
            <person name="Aury J.M."/>
            <person name="Badger J.H."/>
            <person name="Beszteri B."/>
            <person name="Billiau K."/>
            <person name="Bonnet E."/>
            <person name="Bothwell J.H."/>
            <person name="Bowler C."/>
            <person name="Boyen C."/>
            <person name="Brownlee C."/>
            <person name="Carrano C.J."/>
            <person name="Charrier B."/>
            <person name="Cho G.Y."/>
            <person name="Coelho S.M."/>
            <person name="Collen J."/>
            <person name="Corre E."/>
            <person name="Da Silva C."/>
            <person name="Delage L."/>
            <person name="Delaroque N."/>
            <person name="Dittami S.M."/>
            <person name="Doulbeau S."/>
            <person name="Elias M."/>
            <person name="Farnham G."/>
            <person name="Gachon C.M."/>
            <person name="Gschloessl B."/>
            <person name="Heesch S."/>
            <person name="Jabbari K."/>
            <person name="Jubin C."/>
            <person name="Kawai H."/>
            <person name="Kimura K."/>
            <person name="Kloareg B."/>
            <person name="Kupper F.C."/>
            <person name="Lang D."/>
            <person name="Le Bail A."/>
            <person name="Leblanc C."/>
            <person name="Lerouge P."/>
            <person name="Lohr M."/>
            <person name="Lopez P.J."/>
            <person name="Martens C."/>
            <person name="Maumus F."/>
            <person name="Michel G."/>
            <person name="Miranda-Saavedra D."/>
            <person name="Morales J."/>
            <person name="Moreau H."/>
            <person name="Motomura T."/>
            <person name="Nagasato C."/>
            <person name="Napoli C.A."/>
            <person name="Nelson D.R."/>
            <person name="Nyvall-Collen P."/>
            <person name="Peters A.F."/>
            <person name="Pommier C."/>
            <person name="Potin P."/>
            <person name="Poulain J."/>
            <person name="Quesneville H."/>
            <person name="Read B."/>
            <person name="Rensing S.A."/>
            <person name="Ritter A."/>
            <person name="Rousvoal S."/>
            <person name="Samanta M."/>
            <person name="Samson G."/>
            <person name="Schroeder D.C."/>
            <person name="Segurens B."/>
            <person name="Strittmatter M."/>
            <person name="Tonon T."/>
            <person name="Tregear J.W."/>
            <person name="Valentin K."/>
            <person name="von Dassow P."/>
            <person name="Yamagishi T."/>
            <person name="Van de Peer Y."/>
            <person name="Wincker P."/>
        </authorList>
    </citation>
    <scope>NUCLEOTIDE SEQUENCE [LARGE SCALE GENOMIC DNA]</scope>
    <source>
        <strain evidence="7">Ec32 / CCAP1310/4</strain>
    </source>
</reference>
<evidence type="ECO:0000256" key="2">
    <source>
        <dbReference type="ARBA" id="ARBA00022528"/>
    </source>
</evidence>
<protein>
    <submittedName>
        <fullName evidence="6">Tic22-like</fullName>
    </submittedName>
</protein>
<feature type="signal peptide" evidence="5">
    <location>
        <begin position="1"/>
        <end position="23"/>
    </location>
</feature>